<evidence type="ECO:0000313" key="3">
    <source>
        <dbReference type="EMBL" id="THV35887.1"/>
    </source>
</evidence>
<dbReference type="PANTHER" id="PTHR43546">
    <property type="entry name" value="UPF0173 METAL-DEPENDENT HYDROLASE MJ1163-RELATED"/>
    <property type="match status" value="1"/>
</dbReference>
<organism evidence="3 4">
    <name type="scientific">Rhizobium rosettiformans W3</name>
    <dbReference type="NCBI Taxonomy" id="538378"/>
    <lineage>
        <taxon>Bacteria</taxon>
        <taxon>Pseudomonadati</taxon>
        <taxon>Pseudomonadota</taxon>
        <taxon>Alphaproteobacteria</taxon>
        <taxon>Hyphomicrobiales</taxon>
        <taxon>Rhizobiaceae</taxon>
        <taxon>Rhizobium/Agrobacterium group</taxon>
        <taxon>Rhizobium</taxon>
    </lineage>
</organism>
<evidence type="ECO:0000313" key="4">
    <source>
        <dbReference type="Proteomes" id="UP000307378"/>
    </source>
</evidence>
<dbReference type="EMBL" id="STGU01000005">
    <property type="protein sequence ID" value="THV35887.1"/>
    <property type="molecule type" value="Genomic_DNA"/>
</dbReference>
<comment type="caution">
    <text evidence="3">The sequence shown here is derived from an EMBL/GenBank/DDBJ whole genome shotgun (WGS) entry which is preliminary data.</text>
</comment>
<dbReference type="AlphaFoldDB" id="A0A4S8PW91"/>
<gene>
    <name evidence="3" type="ORF">FAA86_11145</name>
</gene>
<reference evidence="3 4" key="1">
    <citation type="submission" date="2019-04" db="EMBL/GenBank/DDBJ databases">
        <title>genome sequence of strain W3.</title>
        <authorList>
            <person name="Gao J."/>
            <person name="Sun J."/>
        </authorList>
    </citation>
    <scope>NUCLEOTIDE SEQUENCE [LARGE SCALE GENOMIC DNA]</scope>
    <source>
        <strain evidence="3 4">W3</strain>
    </source>
</reference>
<evidence type="ECO:0000256" key="1">
    <source>
        <dbReference type="ARBA" id="ARBA00022801"/>
    </source>
</evidence>
<protein>
    <submittedName>
        <fullName evidence="3">MBL fold metallo-hydrolase</fullName>
    </submittedName>
</protein>
<dbReference type="InterPro" id="IPR036866">
    <property type="entry name" value="RibonucZ/Hydroxyglut_hydro"/>
</dbReference>
<dbReference type="Gene3D" id="3.60.15.10">
    <property type="entry name" value="Ribonuclease Z/Hydroxyacylglutathione hydrolase-like"/>
    <property type="match status" value="1"/>
</dbReference>
<dbReference type="SUPFAM" id="SSF56281">
    <property type="entry name" value="Metallo-hydrolase/oxidoreductase"/>
    <property type="match status" value="1"/>
</dbReference>
<dbReference type="Pfam" id="PF12706">
    <property type="entry name" value="Lactamase_B_2"/>
    <property type="match status" value="1"/>
</dbReference>
<evidence type="ECO:0000259" key="2">
    <source>
        <dbReference type="Pfam" id="PF12706"/>
    </source>
</evidence>
<name>A0A4S8PW91_9HYPH</name>
<keyword evidence="1 3" id="KW-0378">Hydrolase</keyword>
<dbReference type="Proteomes" id="UP000307378">
    <property type="component" value="Unassembled WGS sequence"/>
</dbReference>
<proteinExistence type="predicted"/>
<feature type="domain" description="Metallo-beta-lactamase" evidence="2">
    <location>
        <begin position="19"/>
        <end position="210"/>
    </location>
</feature>
<accession>A0A4S8PW91</accession>
<dbReference type="RefSeq" id="WP_136540583.1">
    <property type="nucleotide sequence ID" value="NZ_STGU01000005.1"/>
</dbReference>
<dbReference type="InterPro" id="IPR001279">
    <property type="entry name" value="Metallo-B-lactamas"/>
</dbReference>
<dbReference type="InterPro" id="IPR050114">
    <property type="entry name" value="UPF0173_UPF0282_UlaG_hydrolase"/>
</dbReference>
<sequence>MQITLIRNATLIVDLAGLRLLIDPWLAGKGEGMNYSGRGPSPLVDLPMPIEDILRGIDAVLVSHLHSDHFDEAAQALIGRDVPILCHARDLAAILTMGFQDVRTIGDGIAMGQVRIRTTDGRHGPPEVLDDMGEVSGFLIEATGEPRLYWAGDTILCPEVEAVLTQERPDIVLVHGCGALWNGKGPLVMDVEMIALTLDLAPFAQVIVTHLDAVDHATVSRKDLRRLISVGATGADRLVIPDDGEILTF</sequence>
<dbReference type="GO" id="GO:0016787">
    <property type="term" value="F:hydrolase activity"/>
    <property type="evidence" value="ECO:0007669"/>
    <property type="project" value="UniProtKB-KW"/>
</dbReference>
<dbReference type="PANTHER" id="PTHR43546:SF9">
    <property type="entry name" value="L-ASCORBATE-6-PHOSPHATE LACTONASE ULAG-RELATED"/>
    <property type="match status" value="1"/>
</dbReference>